<sequence length="612" mass="70545">MFMRLTPKNLSQEIEPISDFHLKNELIEGNRVAWKPANLESPLAPALLDIDWLTAQPLLPFIAQIAPAHLLYRSIMAHGMEDSIEVIEWVRGEQLQKILDFDLWENSFEFQEGDISASKFLSWLRIWMEIGPEFAAKRILELEEETIVLIISKLFEIIPDGVSQVTEDMRENWWQSADNKFFLRIRDDSSDSFELLKPFVDALYQYNARIAASVFAHSAMLVRQESLEFGLRWKSARLADQGFVSKEEALKILAPKKLEFIKQSIHEAKLLEKKRKETLEKMSSYSLSNENKETIDPDLFENIVLFLSSLEPEEGVRYMQLALGSDELKEITGSQNIDPSYFYEDEDFIAESTEKIIQICNKVLLRSEFLNSKVIHSNSLLIEKAFYEFMKKDSENAIYLKDRVARLSNIFVSGIMNSIDNDALGRAISIVRGVLNIGLESCLVNPTDYGLEFDKNTTDIDKSITCIQVLGLEYLFQLGWNIILSLQKELAKEITDIDLNHIVYKGKLKTIRKISLSDSSVLEIYLDKLVENQRYPDIRFWLSSIESTISVELFLVLESFFGRVPMYSELLSVDKIIGAKKVSPIFKPFETLQEIKSAKEFIHNFHHNIVME</sequence>
<name>A0A6N6VSH7_9BACT</name>
<dbReference type="Proteomes" id="UP000437748">
    <property type="component" value="Unassembled WGS sequence"/>
</dbReference>
<comment type="caution">
    <text evidence="1">The sequence shown here is derived from an EMBL/GenBank/DDBJ whole genome shotgun (WGS) entry which is preliminary data.</text>
</comment>
<evidence type="ECO:0000313" key="2">
    <source>
        <dbReference type="Proteomes" id="UP000437748"/>
    </source>
</evidence>
<accession>A0A6N6VSH7</accession>
<keyword evidence="2" id="KW-1185">Reference proteome</keyword>
<dbReference type="Pfam" id="PF19676">
    <property type="entry name" value="DUF6178"/>
    <property type="match status" value="1"/>
</dbReference>
<evidence type="ECO:0000313" key="1">
    <source>
        <dbReference type="EMBL" id="KAB8038898.1"/>
    </source>
</evidence>
<gene>
    <name evidence="1" type="ORF">GCL60_08555</name>
</gene>
<reference evidence="1 2" key="1">
    <citation type="submission" date="2019-10" db="EMBL/GenBank/DDBJ databases">
        <title>New species of Slilvanegrellaceae.</title>
        <authorList>
            <person name="Pitt A."/>
            <person name="Hahn M.W."/>
        </authorList>
    </citation>
    <scope>NUCLEOTIDE SEQUENCE [LARGE SCALE GENOMIC DNA]</scope>
    <source>
        <strain evidence="1 2">SP-Ram-0.45-NSY-1</strain>
    </source>
</reference>
<organism evidence="1 2">
    <name type="scientific">Silvanigrella paludirubra</name>
    <dbReference type="NCBI Taxonomy" id="2499159"/>
    <lineage>
        <taxon>Bacteria</taxon>
        <taxon>Pseudomonadati</taxon>
        <taxon>Bdellovibrionota</taxon>
        <taxon>Oligoflexia</taxon>
        <taxon>Silvanigrellales</taxon>
        <taxon>Silvanigrellaceae</taxon>
        <taxon>Silvanigrella</taxon>
    </lineage>
</organism>
<dbReference type="OrthoDB" id="5479105at2"/>
<dbReference type="EMBL" id="WFLM01000003">
    <property type="protein sequence ID" value="KAB8038898.1"/>
    <property type="molecule type" value="Genomic_DNA"/>
</dbReference>
<proteinExistence type="predicted"/>
<dbReference type="AlphaFoldDB" id="A0A6N6VSH7"/>
<dbReference type="InterPro" id="IPR045750">
    <property type="entry name" value="DUF6178"/>
</dbReference>
<protein>
    <submittedName>
        <fullName evidence="1">Uncharacterized protein</fullName>
    </submittedName>
</protein>
<dbReference type="RefSeq" id="WP_153420295.1">
    <property type="nucleotide sequence ID" value="NZ_WFLM01000003.1"/>
</dbReference>